<evidence type="ECO:0000313" key="1">
    <source>
        <dbReference type="EMBL" id="JAH95553.1"/>
    </source>
</evidence>
<organism evidence="1">
    <name type="scientific">Anguilla anguilla</name>
    <name type="common">European freshwater eel</name>
    <name type="synonym">Muraena anguilla</name>
    <dbReference type="NCBI Taxonomy" id="7936"/>
    <lineage>
        <taxon>Eukaryota</taxon>
        <taxon>Metazoa</taxon>
        <taxon>Chordata</taxon>
        <taxon>Craniata</taxon>
        <taxon>Vertebrata</taxon>
        <taxon>Euteleostomi</taxon>
        <taxon>Actinopterygii</taxon>
        <taxon>Neopterygii</taxon>
        <taxon>Teleostei</taxon>
        <taxon>Anguilliformes</taxon>
        <taxon>Anguillidae</taxon>
        <taxon>Anguilla</taxon>
    </lineage>
</organism>
<accession>A0A0E9X1H3</accession>
<protein>
    <submittedName>
        <fullName evidence="1">Uncharacterized protein</fullName>
    </submittedName>
</protein>
<proteinExistence type="predicted"/>
<sequence>MYSTLVDLWDTDILRLVHCTLKYLTNRITPLQHRQHHKSSLPPQFVKSIQRIQS</sequence>
<name>A0A0E9X1H3_ANGAN</name>
<dbReference type="EMBL" id="GBXM01013024">
    <property type="protein sequence ID" value="JAH95553.1"/>
    <property type="molecule type" value="Transcribed_RNA"/>
</dbReference>
<reference evidence="1" key="2">
    <citation type="journal article" date="2015" name="Fish Shellfish Immunol.">
        <title>Early steps in the European eel (Anguilla anguilla)-Vibrio vulnificus interaction in the gills: Role of the RtxA13 toxin.</title>
        <authorList>
            <person name="Callol A."/>
            <person name="Pajuelo D."/>
            <person name="Ebbesson L."/>
            <person name="Teles M."/>
            <person name="MacKenzie S."/>
            <person name="Amaro C."/>
        </authorList>
    </citation>
    <scope>NUCLEOTIDE SEQUENCE</scope>
</reference>
<reference evidence="1" key="1">
    <citation type="submission" date="2014-11" db="EMBL/GenBank/DDBJ databases">
        <authorList>
            <person name="Amaro Gonzalez C."/>
        </authorList>
    </citation>
    <scope>NUCLEOTIDE SEQUENCE</scope>
</reference>
<dbReference type="AlphaFoldDB" id="A0A0E9X1H3"/>